<evidence type="ECO:0000256" key="2">
    <source>
        <dbReference type="ARBA" id="ARBA00023015"/>
    </source>
</evidence>
<evidence type="ECO:0000256" key="1">
    <source>
        <dbReference type="ARBA" id="ARBA00022491"/>
    </source>
</evidence>
<sequence length="147" mass="16936">MQKDLFLKLIDMDRLIFGISELCKMAGVTPRQLRYWEQKGYIKARASEGNKAREYDANAMIKAVLIKHFLDEGYTLNVAVQKIQRYMANMKIIRSIIREHFVGIEEIDGELAVNLGYFDEAKRQILYVIVKDGRSSFKLVDASIGNN</sequence>
<dbReference type="Gene3D" id="1.10.1660.10">
    <property type="match status" value="1"/>
</dbReference>
<evidence type="ECO:0000313" key="6">
    <source>
        <dbReference type="EMBL" id="QFP80022.1"/>
    </source>
</evidence>
<keyword evidence="3" id="KW-0238">DNA-binding</keyword>
<dbReference type="PANTHER" id="PTHR30204:SF69">
    <property type="entry name" value="MERR-FAMILY TRANSCRIPTIONAL REGULATOR"/>
    <property type="match status" value="1"/>
</dbReference>
<protein>
    <submittedName>
        <fullName evidence="6">MerR family transcriptional regulator</fullName>
    </submittedName>
</protein>
<keyword evidence="1" id="KW-0678">Repressor</keyword>
<dbReference type="CDD" id="cd01105">
    <property type="entry name" value="HTH_GlnR-like"/>
    <property type="match status" value="1"/>
</dbReference>
<organism evidence="6 7">
    <name type="scientific">Latilactobacillus graminis</name>
    <dbReference type="NCBI Taxonomy" id="60519"/>
    <lineage>
        <taxon>Bacteria</taxon>
        <taxon>Bacillati</taxon>
        <taxon>Bacillota</taxon>
        <taxon>Bacilli</taxon>
        <taxon>Lactobacillales</taxon>
        <taxon>Lactobacillaceae</taxon>
        <taxon>Latilactobacillus</taxon>
    </lineage>
</organism>
<dbReference type="PANTHER" id="PTHR30204">
    <property type="entry name" value="REDOX-CYCLING DRUG-SENSING TRANSCRIPTIONAL ACTIVATOR SOXR"/>
    <property type="match status" value="1"/>
</dbReference>
<dbReference type="PROSITE" id="PS50937">
    <property type="entry name" value="HTH_MERR_2"/>
    <property type="match status" value="1"/>
</dbReference>
<dbReference type="InterPro" id="IPR047057">
    <property type="entry name" value="MerR_fam"/>
</dbReference>
<evidence type="ECO:0000259" key="5">
    <source>
        <dbReference type="PROSITE" id="PS50937"/>
    </source>
</evidence>
<dbReference type="Pfam" id="PF13411">
    <property type="entry name" value="MerR_1"/>
    <property type="match status" value="1"/>
</dbReference>
<evidence type="ECO:0000256" key="3">
    <source>
        <dbReference type="ARBA" id="ARBA00023125"/>
    </source>
</evidence>
<dbReference type="Proteomes" id="UP000326334">
    <property type="component" value="Chromosome"/>
</dbReference>
<keyword evidence="2" id="KW-0805">Transcription regulation</keyword>
<accession>A0ABX6CAU4</accession>
<proteinExistence type="predicted"/>
<dbReference type="InterPro" id="IPR000551">
    <property type="entry name" value="MerR-type_HTH_dom"/>
</dbReference>
<dbReference type="RefSeq" id="WP_057907491.1">
    <property type="nucleotide sequence ID" value="NZ_CP045007.1"/>
</dbReference>
<name>A0ABX6CAU4_9LACO</name>
<keyword evidence="7" id="KW-1185">Reference proteome</keyword>
<dbReference type="SMART" id="SM00422">
    <property type="entry name" value="HTH_MERR"/>
    <property type="match status" value="1"/>
</dbReference>
<feature type="domain" description="HTH merR-type" evidence="5">
    <location>
        <begin position="19"/>
        <end position="86"/>
    </location>
</feature>
<dbReference type="InterPro" id="IPR009061">
    <property type="entry name" value="DNA-bd_dom_put_sf"/>
</dbReference>
<evidence type="ECO:0000256" key="4">
    <source>
        <dbReference type="ARBA" id="ARBA00023163"/>
    </source>
</evidence>
<dbReference type="SUPFAM" id="SSF46955">
    <property type="entry name" value="Putative DNA-binding domain"/>
    <property type="match status" value="1"/>
</dbReference>
<evidence type="ECO:0000313" key="7">
    <source>
        <dbReference type="Proteomes" id="UP000326334"/>
    </source>
</evidence>
<dbReference type="EMBL" id="CP045007">
    <property type="protein sequence ID" value="QFP80022.1"/>
    <property type="molecule type" value="Genomic_DNA"/>
</dbReference>
<gene>
    <name evidence="6" type="ORF">LG542_07270</name>
</gene>
<reference evidence="6 7" key="1">
    <citation type="submission" date="2019-10" db="EMBL/GenBank/DDBJ databases">
        <title>Genome sequencing of Lactobacillus graminis.</title>
        <authorList>
            <person name="Kim K."/>
        </authorList>
    </citation>
    <scope>NUCLEOTIDE SEQUENCE [LARGE SCALE GENOMIC DNA]</scope>
    <source>
        <strain evidence="6 7">LG542</strain>
    </source>
</reference>
<keyword evidence="4" id="KW-0804">Transcription</keyword>